<dbReference type="EMBL" id="JAVRIC010000023">
    <property type="protein sequence ID" value="MDT0498566.1"/>
    <property type="molecule type" value="Genomic_DNA"/>
</dbReference>
<name>A0ABU2WL24_9GAMM</name>
<keyword evidence="5" id="KW-1185">Reference proteome</keyword>
<feature type="transmembrane region" description="Helical" evidence="2">
    <location>
        <begin position="368"/>
        <end position="389"/>
    </location>
</feature>
<evidence type="ECO:0000313" key="4">
    <source>
        <dbReference type="EMBL" id="MDT0498566.1"/>
    </source>
</evidence>
<feature type="transmembrane region" description="Helical" evidence="2">
    <location>
        <begin position="20"/>
        <end position="46"/>
    </location>
</feature>
<reference evidence="4 5" key="1">
    <citation type="submission" date="2023-09" db="EMBL/GenBank/DDBJ databases">
        <authorList>
            <person name="Rey-Velasco X."/>
        </authorList>
    </citation>
    <scope>NUCLEOTIDE SEQUENCE [LARGE SCALE GENOMIC DNA]</scope>
    <source>
        <strain evidence="4 5">W345</strain>
    </source>
</reference>
<feature type="transmembrane region" description="Helical" evidence="2">
    <location>
        <begin position="409"/>
        <end position="429"/>
    </location>
</feature>
<comment type="caution">
    <text evidence="4">The sequence shown here is derived from an EMBL/GenBank/DDBJ whole genome shotgun (WGS) entry which is preliminary data.</text>
</comment>
<evidence type="ECO:0000313" key="5">
    <source>
        <dbReference type="Proteomes" id="UP001254608"/>
    </source>
</evidence>
<evidence type="ECO:0000259" key="3">
    <source>
        <dbReference type="Pfam" id="PF07916"/>
    </source>
</evidence>
<feature type="domain" description="TraG N-terminal Proteobacteria" evidence="3">
    <location>
        <begin position="4"/>
        <end position="460"/>
    </location>
</feature>
<evidence type="ECO:0000256" key="1">
    <source>
        <dbReference type="SAM" id="MobiDB-lite"/>
    </source>
</evidence>
<organism evidence="4 5">
    <name type="scientific">Banduia mediterranea</name>
    <dbReference type="NCBI Taxonomy" id="3075609"/>
    <lineage>
        <taxon>Bacteria</taxon>
        <taxon>Pseudomonadati</taxon>
        <taxon>Pseudomonadota</taxon>
        <taxon>Gammaproteobacteria</taxon>
        <taxon>Nevskiales</taxon>
        <taxon>Algiphilaceae</taxon>
        <taxon>Banduia</taxon>
    </lineage>
</organism>
<feature type="transmembrane region" description="Helical" evidence="2">
    <location>
        <begin position="55"/>
        <end position="73"/>
    </location>
</feature>
<proteinExistence type="predicted"/>
<evidence type="ECO:0000256" key="2">
    <source>
        <dbReference type="SAM" id="Phobius"/>
    </source>
</evidence>
<gene>
    <name evidence="4" type="ORF">RM530_14540</name>
</gene>
<feature type="transmembrane region" description="Helical" evidence="2">
    <location>
        <begin position="340"/>
        <end position="359"/>
    </location>
</feature>
<dbReference type="Pfam" id="PF07916">
    <property type="entry name" value="TraG_N"/>
    <property type="match status" value="1"/>
</dbReference>
<feature type="region of interest" description="Disordered" evidence="1">
    <location>
        <begin position="883"/>
        <end position="933"/>
    </location>
</feature>
<dbReference type="RefSeq" id="WP_311365976.1">
    <property type="nucleotide sequence ID" value="NZ_JAVRIC010000023.1"/>
</dbReference>
<dbReference type="Proteomes" id="UP001254608">
    <property type="component" value="Unassembled WGS sequence"/>
</dbReference>
<protein>
    <submittedName>
        <fullName evidence="4">Conjugal transfer protein TraG N-terminal domain-containing protein</fullName>
    </submittedName>
</protein>
<keyword evidence="2" id="KW-0472">Membrane</keyword>
<feature type="compositionally biased region" description="Basic and acidic residues" evidence="1">
    <location>
        <begin position="883"/>
        <end position="897"/>
    </location>
</feature>
<sequence length="933" mass="101331">MDFEIYTYGGGEFLRLVFNGVAALLASDDFIGAIKTALLIGLLALLTQSAFKGTLLNWPSFFISLMAYFVMLVPRADVIVVDRIDETQTAVVENVPIGIAFPASLTNHVGDWLTRAFDSLYSLPDDLTYTRTGMLFGNRLLEAARRFEITDERTNMNMSEFWRQCVFYDILYGKYDMGILAAQQDLWGYIQANTSPVRAFSYRYADGHTDVLVCQAAAQSGGALDADLDAAVTQARQFYGRTFSPYSDDTSAIALFSSAFETSVQWLTTVSDTAQNLVRQAALTNSLRRGMANWAASVDASAAMQDYALAKAEAERRTTFQTMGDLAARVLPIIRNLFEAFIYAVFPIVMLAMMLPVAAKVAAAYAKALIWIVLWSPLYSILHGAMTYYSRYYGESLGQLPDGTIAYSLGNVSALGALMADHAALAGYLSLSIPMIAWLFVSLSGAVMATLAQRVMSSYEAPIGKGAAEATSGNMALGNVSFDNTSMWQNNRAPSEAFGSIRETGPDGWTRTITPGGTYSTQPLSNLAIGVDIQSSIGSALRTQVAKEIQSAQVEMASFAENSSATLERMNAINHQMQTTRGYSENQEHADTASLQKSLDSVNAITDRFAQDHGLSREQASKVLGAAWLSASTPGIVDLVSPVDLQAQLRIDGHSSAKFAETFKAAVDYARDMRYGERYQQAVEAGTRLTATDNDQLSNAEQSGLRAAIGDTSLAQHSASASLQQAERYQNAIERVESRDAEVSMRLNDDFLHYVENEYQMPRYAVEGLLTSANLGDPAAQASLRLYLQDYAETHAARLAEVLAAPSASVAIANGDTTIGRMRTENSARAARAGQEALGETAAGAGVSEQAIEDQRRHLEERIESDRALANAGVEQGGTLVRQDGDERREQVDRETDSPALLGQALDGAGRVLPKTDRFSNLLPDSKPKDRRP</sequence>
<accession>A0ABU2WL24</accession>
<keyword evidence="2" id="KW-0812">Transmembrane</keyword>
<dbReference type="InterPro" id="IPR012931">
    <property type="entry name" value="TraG_N_Proteobacteria"/>
</dbReference>
<feature type="transmembrane region" description="Helical" evidence="2">
    <location>
        <begin position="436"/>
        <end position="456"/>
    </location>
</feature>
<keyword evidence="2" id="KW-1133">Transmembrane helix</keyword>